<proteinExistence type="predicted"/>
<dbReference type="RefSeq" id="XP_067546993.1">
    <property type="nucleotide sequence ID" value="XM_067693253.1"/>
</dbReference>
<evidence type="ECO:0000256" key="1">
    <source>
        <dbReference type="SAM" id="MobiDB-lite"/>
    </source>
</evidence>
<dbReference type="OrthoDB" id="10584575at2759"/>
<name>A0A8H8DA67_9ASCO</name>
<feature type="region of interest" description="Disordered" evidence="1">
    <location>
        <begin position="1"/>
        <end position="26"/>
    </location>
</feature>
<sequence>MSDKREAEMTQEGNTPAAKQVETVDAGADAVDSTVVADTATREENIQQIENYREQSTLLIHNIKQLQHLNNKLNNDLVYIQDYVSKLIKQ</sequence>
<keyword evidence="3" id="KW-1185">Reference proteome</keyword>
<protein>
    <submittedName>
        <fullName evidence="2">Uncharacterized protein</fullName>
    </submittedName>
</protein>
<dbReference type="Proteomes" id="UP000669133">
    <property type="component" value="Unassembled WGS sequence"/>
</dbReference>
<evidence type="ECO:0000313" key="2">
    <source>
        <dbReference type="EMBL" id="KAG5417877.1"/>
    </source>
</evidence>
<dbReference type="AlphaFoldDB" id="A0A8H8DA67"/>
<reference evidence="2 3" key="1">
    <citation type="submission" date="2020-12" db="EMBL/GenBank/DDBJ databases">
        <title>Effect of drift, selection, and recombination on the evolution of hybrid genomes in Candida yeast pathogens.</title>
        <authorList>
            <person name="Mixao V."/>
            <person name="Ksiezopolska E."/>
            <person name="Saus E."/>
            <person name="Boekhout T."/>
            <person name="Gacser A."/>
            <person name="Gabaldon T."/>
        </authorList>
    </citation>
    <scope>NUCLEOTIDE SEQUENCE [LARGE SCALE GENOMIC DNA]</scope>
    <source>
        <strain evidence="2 3">BP57</strain>
    </source>
</reference>
<gene>
    <name evidence="2" type="ORF">I9W82_004205</name>
</gene>
<dbReference type="GeneID" id="93652834"/>
<dbReference type="EMBL" id="JAEOAQ010000006">
    <property type="protein sequence ID" value="KAG5417877.1"/>
    <property type="molecule type" value="Genomic_DNA"/>
</dbReference>
<accession>A0A8H8DA67</accession>
<evidence type="ECO:0000313" key="3">
    <source>
        <dbReference type="Proteomes" id="UP000669133"/>
    </source>
</evidence>
<organism evidence="2 3">
    <name type="scientific">Candida metapsilosis</name>
    <dbReference type="NCBI Taxonomy" id="273372"/>
    <lineage>
        <taxon>Eukaryota</taxon>
        <taxon>Fungi</taxon>
        <taxon>Dikarya</taxon>
        <taxon>Ascomycota</taxon>
        <taxon>Saccharomycotina</taxon>
        <taxon>Pichiomycetes</taxon>
        <taxon>Debaryomycetaceae</taxon>
        <taxon>Candida/Lodderomyces clade</taxon>
        <taxon>Candida</taxon>
    </lineage>
</organism>
<comment type="caution">
    <text evidence="2">The sequence shown here is derived from an EMBL/GenBank/DDBJ whole genome shotgun (WGS) entry which is preliminary data.</text>
</comment>